<feature type="compositionally biased region" description="Basic and acidic residues" evidence="1">
    <location>
        <begin position="134"/>
        <end position="144"/>
    </location>
</feature>
<keyword evidence="3" id="KW-1185">Reference proteome</keyword>
<sequence>MADRTQTGLKQTSCSGDRIVNGITGCQPATLLRLLGPTGGGGPSKEVGGVTADWTLPGGTGHAHRSEEKPHWNHITHCTKAEAPEGRPEGRRGDHHGKALPATEARRSKAWSTHTRIPAEAEGAGGGECPSHSQRREKLYGEPS</sequence>
<proteinExistence type="predicted"/>
<accession>A0A4Z2E2V8</accession>
<dbReference type="AlphaFoldDB" id="A0A4Z2E2V8"/>
<reference evidence="2 3" key="1">
    <citation type="submission" date="2019-03" db="EMBL/GenBank/DDBJ databases">
        <title>First draft genome of Liparis tanakae, snailfish: a comprehensive survey of snailfish specific genes.</title>
        <authorList>
            <person name="Kim W."/>
            <person name="Song I."/>
            <person name="Jeong J.-H."/>
            <person name="Kim D."/>
            <person name="Kim S."/>
            <person name="Ryu S."/>
            <person name="Song J.Y."/>
            <person name="Lee S.K."/>
        </authorList>
    </citation>
    <scope>NUCLEOTIDE SEQUENCE [LARGE SCALE GENOMIC DNA]</scope>
    <source>
        <tissue evidence="2">Muscle</tissue>
    </source>
</reference>
<comment type="caution">
    <text evidence="2">The sequence shown here is derived from an EMBL/GenBank/DDBJ whole genome shotgun (WGS) entry which is preliminary data.</text>
</comment>
<feature type="region of interest" description="Disordered" evidence="1">
    <location>
        <begin position="38"/>
        <end position="144"/>
    </location>
</feature>
<protein>
    <submittedName>
        <fullName evidence="2">Uncharacterized protein</fullName>
    </submittedName>
</protein>
<dbReference type="Proteomes" id="UP000314294">
    <property type="component" value="Unassembled WGS sequence"/>
</dbReference>
<evidence type="ECO:0000256" key="1">
    <source>
        <dbReference type="SAM" id="MobiDB-lite"/>
    </source>
</evidence>
<evidence type="ECO:0000313" key="3">
    <source>
        <dbReference type="Proteomes" id="UP000314294"/>
    </source>
</evidence>
<gene>
    <name evidence="2" type="ORF">EYF80_066820</name>
</gene>
<feature type="compositionally biased region" description="Basic and acidic residues" evidence="1">
    <location>
        <begin position="79"/>
        <end position="92"/>
    </location>
</feature>
<name>A0A4Z2E2V8_9TELE</name>
<dbReference type="EMBL" id="SRLO01019957">
    <property type="protein sequence ID" value="TNN23063.1"/>
    <property type="molecule type" value="Genomic_DNA"/>
</dbReference>
<evidence type="ECO:0000313" key="2">
    <source>
        <dbReference type="EMBL" id="TNN23063.1"/>
    </source>
</evidence>
<organism evidence="2 3">
    <name type="scientific">Liparis tanakae</name>
    <name type="common">Tanaka's snailfish</name>
    <dbReference type="NCBI Taxonomy" id="230148"/>
    <lineage>
        <taxon>Eukaryota</taxon>
        <taxon>Metazoa</taxon>
        <taxon>Chordata</taxon>
        <taxon>Craniata</taxon>
        <taxon>Vertebrata</taxon>
        <taxon>Euteleostomi</taxon>
        <taxon>Actinopterygii</taxon>
        <taxon>Neopterygii</taxon>
        <taxon>Teleostei</taxon>
        <taxon>Neoteleostei</taxon>
        <taxon>Acanthomorphata</taxon>
        <taxon>Eupercaria</taxon>
        <taxon>Perciformes</taxon>
        <taxon>Cottioidei</taxon>
        <taxon>Cottales</taxon>
        <taxon>Liparidae</taxon>
        <taxon>Liparis</taxon>
    </lineage>
</organism>